<accession>A0A0K2Y0Z2</accession>
<dbReference type="AlphaFoldDB" id="A0A0K2Y0Z2"/>
<reference evidence="2" key="1">
    <citation type="submission" date="2014-12" db="EMBL/GenBank/DDBJ databases">
        <authorList>
            <person name="Jaenicke S."/>
        </authorList>
    </citation>
    <scope>NUCLEOTIDE SEQUENCE [LARGE SCALE GENOMIC DNA]</scope>
</reference>
<dbReference type="EMBL" id="CDMG01000008">
    <property type="protein sequence ID" value="CRF52593.1"/>
    <property type="molecule type" value="Genomic_DNA"/>
</dbReference>
<name>A0A0K2Y0Z2_9HELI</name>
<evidence type="ECO:0000313" key="2">
    <source>
        <dbReference type="Proteomes" id="UP000043437"/>
    </source>
</evidence>
<evidence type="ECO:0000313" key="1">
    <source>
        <dbReference type="EMBL" id="CRF52593.1"/>
    </source>
</evidence>
<dbReference type="Proteomes" id="UP000043437">
    <property type="component" value="Unassembled WGS sequence"/>
</dbReference>
<gene>
    <name evidence="1" type="ORF">HAL07_10580</name>
</gene>
<protein>
    <submittedName>
        <fullName evidence="1">Uncharacterized protein</fullName>
    </submittedName>
</protein>
<organism evidence="1 2">
    <name type="scientific">Helicobacter ailurogastricus</name>
    <dbReference type="NCBI Taxonomy" id="1578720"/>
    <lineage>
        <taxon>Bacteria</taxon>
        <taxon>Pseudomonadati</taxon>
        <taxon>Campylobacterota</taxon>
        <taxon>Epsilonproteobacteria</taxon>
        <taxon>Campylobacterales</taxon>
        <taxon>Helicobacteraceae</taxon>
        <taxon>Helicobacter</taxon>
    </lineage>
</organism>
<sequence>MSLPLDFALSSSLRGGYAPFLVFKLSERFFLGLVYWIGGVVCAHC</sequence>
<proteinExistence type="predicted"/>